<accession>A0A7C3WRT8</accession>
<dbReference type="NCBIfam" id="TIGR00460">
    <property type="entry name" value="fmt"/>
    <property type="match status" value="1"/>
</dbReference>
<proteinExistence type="inferred from homology"/>
<dbReference type="AlphaFoldDB" id="A0A7C3WRT8"/>
<dbReference type="InterPro" id="IPR005793">
    <property type="entry name" value="Formyl_trans_C"/>
</dbReference>
<organism evidence="9">
    <name type="scientific">Desulfobacca acetoxidans</name>
    <dbReference type="NCBI Taxonomy" id="60893"/>
    <lineage>
        <taxon>Bacteria</taxon>
        <taxon>Pseudomonadati</taxon>
        <taxon>Thermodesulfobacteriota</taxon>
        <taxon>Desulfobaccia</taxon>
        <taxon>Desulfobaccales</taxon>
        <taxon>Desulfobaccaceae</taxon>
        <taxon>Desulfobacca</taxon>
    </lineage>
</organism>
<sequence>MKSGPWRVIFWGTPAFAVPALKALLTTGEEVLAVITQPDKPRGRGQKVSPSPVKELALAHGLRVLQPAKLRDPEFLRTLRDLAPELMVVAAYGRILTPEILALPPVGFLNVHASLLPKYRGSAPINWALIRGEKETGVTIMWVVHEVDAGPIFLQRKVPIQEEDNAGTLAAKLAEQGAELLVQALELLRQGKAVKQAQPEEGVSYAPPITPEMRRLNWALPAEEVCGWIRGLDPAPGAYTFLNGQRLKVFGAKVASPEGSPGTPGLVLAMRPEGLEIACGRGSVTVKELQLAGRKRLPVAEFLRGHPILGKVLG</sequence>
<dbReference type="PANTHER" id="PTHR11138">
    <property type="entry name" value="METHIONYL-TRNA FORMYLTRANSFERASE"/>
    <property type="match status" value="1"/>
</dbReference>
<comment type="function">
    <text evidence="5">Attaches a formyl group to the free amino group of methionyl-tRNA(fMet). The formyl group appears to play a dual role in the initiator identity of N-formylmethionyl-tRNA by promoting its recognition by IF2 and preventing the misappropriation of this tRNA by the elongation apparatus.</text>
</comment>
<evidence type="ECO:0000256" key="1">
    <source>
        <dbReference type="ARBA" id="ARBA00010699"/>
    </source>
</evidence>
<feature type="domain" description="Formyl transferase N-terminal" evidence="7">
    <location>
        <begin position="8"/>
        <end position="185"/>
    </location>
</feature>
<dbReference type="PANTHER" id="PTHR11138:SF5">
    <property type="entry name" value="METHIONYL-TRNA FORMYLTRANSFERASE, MITOCHONDRIAL"/>
    <property type="match status" value="1"/>
</dbReference>
<dbReference type="EC" id="2.1.2.9" evidence="2 5"/>
<dbReference type="SUPFAM" id="SSF53328">
    <property type="entry name" value="Formyltransferase"/>
    <property type="match status" value="1"/>
</dbReference>
<dbReference type="InterPro" id="IPR036477">
    <property type="entry name" value="Formyl_transf_N_sf"/>
</dbReference>
<dbReference type="InterPro" id="IPR002376">
    <property type="entry name" value="Formyl_transf_N"/>
</dbReference>
<dbReference type="CDD" id="cd08704">
    <property type="entry name" value="Met_tRNA_FMT_C"/>
    <property type="match status" value="1"/>
</dbReference>
<evidence type="ECO:0000313" key="9">
    <source>
        <dbReference type="EMBL" id="HGB13737.1"/>
    </source>
</evidence>
<dbReference type="InterPro" id="IPR041711">
    <property type="entry name" value="Met-tRNA-FMT_N"/>
</dbReference>
<feature type="domain" description="Formyl transferase C-terminal" evidence="8">
    <location>
        <begin position="209"/>
        <end position="306"/>
    </location>
</feature>
<name>A0A7C3WRT8_9BACT</name>
<dbReference type="InterPro" id="IPR005794">
    <property type="entry name" value="Fmt"/>
</dbReference>
<dbReference type="FunFam" id="3.40.50.12230:FF:000001">
    <property type="entry name" value="Methionyl-tRNA formyltransferase"/>
    <property type="match status" value="1"/>
</dbReference>
<comment type="caution">
    <text evidence="9">The sequence shown here is derived from an EMBL/GenBank/DDBJ whole genome shotgun (WGS) entry which is preliminary data.</text>
</comment>
<keyword evidence="4 5" id="KW-0648">Protein biosynthesis</keyword>
<keyword evidence="6" id="KW-0732">Signal</keyword>
<evidence type="ECO:0000256" key="4">
    <source>
        <dbReference type="ARBA" id="ARBA00022917"/>
    </source>
</evidence>
<evidence type="ECO:0000259" key="7">
    <source>
        <dbReference type="Pfam" id="PF00551"/>
    </source>
</evidence>
<reference evidence="9" key="1">
    <citation type="journal article" date="2020" name="mSystems">
        <title>Genome- and Community-Level Interaction Insights into Carbon Utilization and Element Cycling Functions of Hydrothermarchaeota in Hydrothermal Sediment.</title>
        <authorList>
            <person name="Zhou Z."/>
            <person name="Liu Y."/>
            <person name="Xu W."/>
            <person name="Pan J."/>
            <person name="Luo Z.H."/>
            <person name="Li M."/>
        </authorList>
    </citation>
    <scope>NUCLEOTIDE SEQUENCE [LARGE SCALE GENOMIC DNA]</scope>
    <source>
        <strain evidence="9">SpSt-776</strain>
    </source>
</reference>
<keyword evidence="3 5" id="KW-0808">Transferase</keyword>
<dbReference type="GO" id="GO:0004479">
    <property type="term" value="F:methionyl-tRNA formyltransferase activity"/>
    <property type="evidence" value="ECO:0007669"/>
    <property type="project" value="UniProtKB-UniRule"/>
</dbReference>
<dbReference type="EMBL" id="DTHB01000011">
    <property type="protein sequence ID" value="HGB13737.1"/>
    <property type="molecule type" value="Genomic_DNA"/>
</dbReference>
<dbReference type="Gene3D" id="3.40.50.12230">
    <property type="match status" value="1"/>
</dbReference>
<evidence type="ECO:0000256" key="2">
    <source>
        <dbReference type="ARBA" id="ARBA00012261"/>
    </source>
</evidence>
<dbReference type="Pfam" id="PF00551">
    <property type="entry name" value="Formyl_trans_N"/>
    <property type="match status" value="1"/>
</dbReference>
<evidence type="ECO:0000256" key="5">
    <source>
        <dbReference type="HAMAP-Rule" id="MF_00182"/>
    </source>
</evidence>
<dbReference type="SUPFAM" id="SSF50486">
    <property type="entry name" value="FMT C-terminal domain-like"/>
    <property type="match status" value="1"/>
</dbReference>
<dbReference type="GO" id="GO:0005829">
    <property type="term" value="C:cytosol"/>
    <property type="evidence" value="ECO:0007669"/>
    <property type="project" value="TreeGrafter"/>
</dbReference>
<dbReference type="HAMAP" id="MF_00182">
    <property type="entry name" value="Formyl_trans"/>
    <property type="match status" value="1"/>
</dbReference>
<evidence type="ECO:0000259" key="8">
    <source>
        <dbReference type="Pfam" id="PF02911"/>
    </source>
</evidence>
<dbReference type="Pfam" id="PF02911">
    <property type="entry name" value="Formyl_trans_C"/>
    <property type="match status" value="1"/>
</dbReference>
<evidence type="ECO:0000256" key="3">
    <source>
        <dbReference type="ARBA" id="ARBA00022679"/>
    </source>
</evidence>
<comment type="catalytic activity">
    <reaction evidence="5">
        <text>L-methionyl-tRNA(fMet) + (6R)-10-formyltetrahydrofolate = N-formyl-L-methionyl-tRNA(fMet) + (6S)-5,6,7,8-tetrahydrofolate + H(+)</text>
        <dbReference type="Rhea" id="RHEA:24380"/>
        <dbReference type="Rhea" id="RHEA-COMP:9952"/>
        <dbReference type="Rhea" id="RHEA-COMP:9953"/>
        <dbReference type="ChEBI" id="CHEBI:15378"/>
        <dbReference type="ChEBI" id="CHEBI:57453"/>
        <dbReference type="ChEBI" id="CHEBI:78530"/>
        <dbReference type="ChEBI" id="CHEBI:78844"/>
        <dbReference type="ChEBI" id="CHEBI:195366"/>
        <dbReference type="EC" id="2.1.2.9"/>
    </reaction>
</comment>
<dbReference type="InterPro" id="IPR044135">
    <property type="entry name" value="Met-tRNA-FMT_C"/>
</dbReference>
<dbReference type="InterPro" id="IPR011034">
    <property type="entry name" value="Formyl_transferase-like_C_sf"/>
</dbReference>
<gene>
    <name evidence="5" type="primary">fmt</name>
    <name evidence="9" type="ORF">ENV62_00645</name>
</gene>
<comment type="similarity">
    <text evidence="1 5">Belongs to the Fmt family.</text>
</comment>
<dbReference type="CDD" id="cd08646">
    <property type="entry name" value="FMT_core_Met-tRNA-FMT_N"/>
    <property type="match status" value="1"/>
</dbReference>
<feature type="chain" id="PRO_5028257828" description="Methionyl-tRNA formyltransferase" evidence="6">
    <location>
        <begin position="18"/>
        <end position="314"/>
    </location>
</feature>
<feature type="signal peptide" evidence="6">
    <location>
        <begin position="1"/>
        <end position="17"/>
    </location>
</feature>
<protein>
    <recommendedName>
        <fullName evidence="2 5">Methionyl-tRNA formyltransferase</fullName>
        <ecNumber evidence="2 5">2.1.2.9</ecNumber>
    </recommendedName>
</protein>
<feature type="binding site" evidence="5">
    <location>
        <begin position="114"/>
        <end position="117"/>
    </location>
    <ligand>
        <name>(6S)-5,6,7,8-tetrahydrofolate</name>
        <dbReference type="ChEBI" id="CHEBI:57453"/>
    </ligand>
</feature>
<evidence type="ECO:0000256" key="6">
    <source>
        <dbReference type="SAM" id="SignalP"/>
    </source>
</evidence>